<sequence>MATNTESRDFQELRGVFTLADDPADDDLPPTQVISSSPPKATSAVPSVPSNRTGGPDVGNTGALKLLDSGSQNYAGDTQKDPETSIDGNSQSQHKVASRSPWSNVPAIANRPTSAGLDALVAELESQEWTNYFDESRRFGSPEKTQTPVKPKGPLAELTSAMRGTVPMGLTQLFNNTQDSPLQPTRIIETTALPKPTVVTSPSRAPREKLSIQTKVPAPQEDVYYSIAESQEARERRMGKGKKRKVSSRPASSSDDEELNIIFDDEVVNRRTRKAVHAKRKNDEEVNKVLNTMKASRATKRDGVQATGKKRNTGPEQALRTVTRESKEANVREDWKDGIGKKKKQTSSQKKAEERAQVIAEKRMRNRNILASTGDDTTTDDEDSPPLPRNFPRQTLEPQRAPKRSSNVQAMKLPNEALSVTTSAKPLEPFGPLDWESMHDVPRPPTERHGSFLRRKRSSMVPASDALANEVPSVFPAQLKTTKSSIKNMAPFNIPKISPLLIEKSTYSLIPSENIYQGSSSLPMPPTIGTYDSVPATSSPPLFSLMGNATTAKVRRTPQLGKHDSRGGVEVAASQPQLCTPQLRRTAGLDRAGTIPETSPIVGGSMVTPVRCPPFSRVQTESTGVAETDKTLRIALAKDTSPSKRKRDAIHSNPSAQGSRGVSVVPSSLPREGQAPVMDREEDMTMGEARTAIGTEPDARPRANSLDTNFRKRRRTERADSELQTPDHKENRNNLKGSELKPDNAGGVTSKTSTSTVKKNKVINAFSSKKARPSCLATSTKAAVTPGDVFTPVNPAPGIDVQAPEAPDNYTAHRVFALFRDKELYYHPATVLPNPNVARSHLKVIFDDGNEVLTDRCHVRRLTLQVGDVIKCSMVSMKAKLWVVIGFPENQRLVTVGLEWESKLVDTNGHRTVLLKEKKKGVKPRTSTQNTPVARKRDDIEEGTVGEPVEVPITKIYVVKSLWPQFKERLYNYEVGSPEGVDSPSSRLSVVPATETPPPKDRRASPLFPPGANSSKLLLSGVANGMNTKKILDGVFSGMIFAISFGDNEFEKKGVTARILANGGRILEQGFDEMFKPAVGAKSKSITVASTTTSIASDTEKEGECVDGDCASSGDLGWNVRNGTDKVGFACVIADKCSRRVKFLQALALGIPCLAGRWVDDCIKENMIVDWMMYLLPAGESAYLSGAIRSRILPPFSAATSKFLGIVEQRRKLFDGYNVLLVMGKGKVGEKRKPYRFLVWAMGARVVKGVVSVEEANTVLREGMNRPVGLQDSGIDGVVGAGLACQRWDFVYLDSGGGRMVREKLWTGVPKGWGRPRVVDDEWVVQSLILGKLLDE</sequence>
<dbReference type="GO" id="GO:0045944">
    <property type="term" value="P:positive regulation of transcription by RNA polymerase II"/>
    <property type="evidence" value="ECO:0007669"/>
    <property type="project" value="TreeGrafter"/>
</dbReference>
<dbReference type="InParanoid" id="A0A3N4LYM5"/>
<name>A0A3N4LYM5_9PEZI</name>
<keyword evidence="3" id="KW-0539">Nucleus</keyword>
<dbReference type="Pfam" id="PF18115">
    <property type="entry name" value="Tudor_3"/>
    <property type="match status" value="1"/>
</dbReference>
<feature type="compositionally biased region" description="Basic and acidic residues" evidence="4">
    <location>
        <begin position="322"/>
        <end position="340"/>
    </location>
</feature>
<protein>
    <recommendedName>
        <fullName evidence="5">BRCT domain-containing protein</fullName>
    </recommendedName>
</protein>
<feature type="region of interest" description="Disordered" evidence="4">
    <location>
        <begin position="230"/>
        <end position="256"/>
    </location>
</feature>
<dbReference type="CDD" id="cd17745">
    <property type="entry name" value="BRCT_p53bp1_rpt1"/>
    <property type="match status" value="1"/>
</dbReference>
<dbReference type="OrthoDB" id="129353at2759"/>
<gene>
    <name evidence="6" type="ORF">L211DRAFT_866183</name>
</gene>
<feature type="domain" description="BRCT" evidence="5">
    <location>
        <begin position="1209"/>
        <end position="1336"/>
    </location>
</feature>
<feature type="region of interest" description="Disordered" evidence="4">
    <location>
        <begin position="978"/>
        <end position="1009"/>
    </location>
</feature>
<dbReference type="InterPro" id="IPR036420">
    <property type="entry name" value="BRCT_dom_sf"/>
</dbReference>
<dbReference type="PANTHER" id="PTHR15321">
    <property type="entry name" value="TUMOR SUPPRESSOR P53-BINDING PROTEIN 1"/>
    <property type="match status" value="1"/>
</dbReference>
<dbReference type="InterPro" id="IPR047252">
    <property type="entry name" value="TP53BP1-like"/>
</dbReference>
<keyword evidence="2" id="KW-0227">DNA damage</keyword>
<dbReference type="Gene3D" id="2.30.30.140">
    <property type="match status" value="1"/>
</dbReference>
<feature type="region of interest" description="Disordered" evidence="4">
    <location>
        <begin position="636"/>
        <end position="755"/>
    </location>
</feature>
<feature type="compositionally biased region" description="Basic and acidic residues" evidence="4">
    <location>
        <begin position="350"/>
        <end position="363"/>
    </location>
</feature>
<evidence type="ECO:0000313" key="6">
    <source>
        <dbReference type="EMBL" id="RPB26689.1"/>
    </source>
</evidence>
<feature type="region of interest" description="Disordered" evidence="4">
    <location>
        <begin position="1"/>
        <end position="110"/>
    </location>
</feature>
<dbReference type="SMART" id="SM00292">
    <property type="entry name" value="BRCT"/>
    <property type="match status" value="1"/>
</dbReference>
<dbReference type="STRING" id="1051890.A0A3N4LYM5"/>
<reference evidence="6 7" key="1">
    <citation type="journal article" date="2018" name="Nat. Ecol. Evol.">
        <title>Pezizomycetes genomes reveal the molecular basis of ectomycorrhizal truffle lifestyle.</title>
        <authorList>
            <person name="Murat C."/>
            <person name="Payen T."/>
            <person name="Noel B."/>
            <person name="Kuo A."/>
            <person name="Morin E."/>
            <person name="Chen J."/>
            <person name="Kohler A."/>
            <person name="Krizsan K."/>
            <person name="Balestrini R."/>
            <person name="Da Silva C."/>
            <person name="Montanini B."/>
            <person name="Hainaut M."/>
            <person name="Levati E."/>
            <person name="Barry K.W."/>
            <person name="Belfiori B."/>
            <person name="Cichocki N."/>
            <person name="Clum A."/>
            <person name="Dockter R.B."/>
            <person name="Fauchery L."/>
            <person name="Guy J."/>
            <person name="Iotti M."/>
            <person name="Le Tacon F."/>
            <person name="Lindquist E.A."/>
            <person name="Lipzen A."/>
            <person name="Malagnac F."/>
            <person name="Mello A."/>
            <person name="Molinier V."/>
            <person name="Miyauchi S."/>
            <person name="Poulain J."/>
            <person name="Riccioni C."/>
            <person name="Rubini A."/>
            <person name="Sitrit Y."/>
            <person name="Splivallo R."/>
            <person name="Traeger S."/>
            <person name="Wang M."/>
            <person name="Zifcakova L."/>
            <person name="Wipf D."/>
            <person name="Zambonelli A."/>
            <person name="Paolocci F."/>
            <person name="Nowrousian M."/>
            <person name="Ottonello S."/>
            <person name="Baldrian P."/>
            <person name="Spatafora J.W."/>
            <person name="Henrissat B."/>
            <person name="Nagy L.G."/>
            <person name="Aury J.M."/>
            <person name="Wincker P."/>
            <person name="Grigoriev I.V."/>
            <person name="Bonfante P."/>
            <person name="Martin F.M."/>
        </authorList>
    </citation>
    <scope>NUCLEOTIDE SEQUENCE [LARGE SCALE GENOMIC DNA]</scope>
    <source>
        <strain evidence="6 7">ATCC MYA-4762</strain>
    </source>
</reference>
<dbReference type="InterPro" id="IPR047250">
    <property type="entry name" value="BRCT_p53bp1-like_rpt2"/>
</dbReference>
<feature type="compositionally biased region" description="Polar residues" evidence="4">
    <location>
        <begin position="32"/>
        <end position="53"/>
    </location>
</feature>
<dbReference type="PANTHER" id="PTHR15321:SF3">
    <property type="entry name" value="TP53-BINDING PROTEIN 1"/>
    <property type="match status" value="1"/>
</dbReference>
<dbReference type="GO" id="GO:0000077">
    <property type="term" value="P:DNA damage checkpoint signaling"/>
    <property type="evidence" value="ECO:0007669"/>
    <property type="project" value="TreeGrafter"/>
</dbReference>
<organism evidence="6 7">
    <name type="scientific">Terfezia boudieri ATCC MYA-4762</name>
    <dbReference type="NCBI Taxonomy" id="1051890"/>
    <lineage>
        <taxon>Eukaryota</taxon>
        <taxon>Fungi</taxon>
        <taxon>Dikarya</taxon>
        <taxon>Ascomycota</taxon>
        <taxon>Pezizomycotina</taxon>
        <taxon>Pezizomycetes</taxon>
        <taxon>Pezizales</taxon>
        <taxon>Pezizaceae</taxon>
        <taxon>Terfezia</taxon>
    </lineage>
</organism>
<feature type="compositionally biased region" description="Polar residues" evidence="4">
    <location>
        <begin position="86"/>
        <end position="103"/>
    </location>
</feature>
<dbReference type="Proteomes" id="UP000267821">
    <property type="component" value="Unassembled WGS sequence"/>
</dbReference>
<feature type="domain" description="BRCT" evidence="5">
    <location>
        <begin position="1031"/>
        <end position="1176"/>
    </location>
</feature>
<comment type="subcellular location">
    <subcellularLocation>
        <location evidence="1">Nucleus</location>
    </subcellularLocation>
</comment>
<feature type="region of interest" description="Disordered" evidence="4">
    <location>
        <begin position="296"/>
        <end position="410"/>
    </location>
</feature>
<evidence type="ECO:0000256" key="1">
    <source>
        <dbReference type="ARBA" id="ARBA00004123"/>
    </source>
</evidence>
<dbReference type="InterPro" id="IPR001357">
    <property type="entry name" value="BRCT_dom"/>
</dbReference>
<proteinExistence type="predicted"/>
<feature type="compositionally biased region" description="Basic and acidic residues" evidence="4">
    <location>
        <begin position="717"/>
        <end position="742"/>
    </location>
</feature>
<feature type="region of interest" description="Disordered" evidence="4">
    <location>
        <begin position="135"/>
        <end position="154"/>
    </location>
</feature>
<evidence type="ECO:0000313" key="7">
    <source>
        <dbReference type="Proteomes" id="UP000267821"/>
    </source>
</evidence>
<evidence type="ECO:0000256" key="3">
    <source>
        <dbReference type="ARBA" id="ARBA00023242"/>
    </source>
</evidence>
<dbReference type="PROSITE" id="PS50172">
    <property type="entry name" value="BRCT"/>
    <property type="match status" value="2"/>
</dbReference>
<evidence type="ECO:0000256" key="4">
    <source>
        <dbReference type="SAM" id="MobiDB-lite"/>
    </source>
</evidence>
<dbReference type="InterPro" id="IPR041297">
    <property type="entry name" value="Crb2_Tudor"/>
</dbReference>
<dbReference type="GO" id="GO:0042393">
    <property type="term" value="F:histone binding"/>
    <property type="evidence" value="ECO:0007669"/>
    <property type="project" value="TreeGrafter"/>
</dbReference>
<accession>A0A3N4LYM5</accession>
<dbReference type="Gene3D" id="3.40.50.10190">
    <property type="entry name" value="BRCT domain"/>
    <property type="match status" value="1"/>
</dbReference>
<dbReference type="EMBL" id="ML121533">
    <property type="protein sequence ID" value="RPB26689.1"/>
    <property type="molecule type" value="Genomic_DNA"/>
</dbReference>
<dbReference type="InterPro" id="IPR047249">
    <property type="entry name" value="BRCT_p53bp1-like_rpt1"/>
</dbReference>
<feature type="compositionally biased region" description="Basic and acidic residues" evidence="4">
    <location>
        <begin position="1"/>
        <end position="12"/>
    </location>
</feature>
<keyword evidence="7" id="KW-1185">Reference proteome</keyword>
<evidence type="ECO:0000256" key="2">
    <source>
        <dbReference type="ARBA" id="ARBA00022763"/>
    </source>
</evidence>
<evidence type="ECO:0000259" key="5">
    <source>
        <dbReference type="PROSITE" id="PS50172"/>
    </source>
</evidence>
<dbReference type="SUPFAM" id="SSF52113">
    <property type="entry name" value="BRCT domain"/>
    <property type="match status" value="1"/>
</dbReference>
<dbReference type="CDD" id="cd17724">
    <property type="entry name" value="BRCT_p53bp1_rpt2"/>
    <property type="match status" value="1"/>
</dbReference>
<dbReference type="GO" id="GO:0005634">
    <property type="term" value="C:nucleus"/>
    <property type="evidence" value="ECO:0007669"/>
    <property type="project" value="UniProtKB-SubCell"/>
</dbReference>